<evidence type="ECO:0000313" key="1">
    <source>
        <dbReference type="EMBL" id="OPH83314.1"/>
    </source>
</evidence>
<dbReference type="AlphaFoldDB" id="A0A1V4HZI7"/>
<keyword evidence="2" id="KW-1185">Reference proteome</keyword>
<accession>A0A1V4HZI7</accession>
<sequence>MNRNNEVCPGGVPPIRNAPDIERPLTVEDLVAELSQWHGDDQVVFRSTSDGSALRFCCFRSPEAGILEINLND</sequence>
<evidence type="ECO:0000313" key="2">
    <source>
        <dbReference type="Proteomes" id="UP000189940"/>
    </source>
</evidence>
<gene>
    <name evidence="1" type="ORF">B2M20_07735</name>
</gene>
<reference evidence="1 2" key="1">
    <citation type="submission" date="2017-02" db="EMBL/GenBank/DDBJ databases">
        <title>Genome sequence of the nitrite-oxidizing bacterium Nitrobacter vulgaris strain Ab1.</title>
        <authorList>
            <person name="Mellbye B.L."/>
            <person name="Davis E.W."/>
            <person name="Spieck E."/>
            <person name="Chang J.H."/>
            <person name="Bottomley P.J."/>
            <person name="Sayavedra-Soto L.A."/>
        </authorList>
    </citation>
    <scope>NUCLEOTIDE SEQUENCE [LARGE SCALE GENOMIC DNA]</scope>
    <source>
        <strain evidence="1 2">Ab1</strain>
    </source>
</reference>
<comment type="caution">
    <text evidence="1">The sequence shown here is derived from an EMBL/GenBank/DDBJ whole genome shotgun (WGS) entry which is preliminary data.</text>
</comment>
<name>A0A1V4HZI7_NITVU</name>
<protein>
    <submittedName>
        <fullName evidence="1">Uncharacterized protein</fullName>
    </submittedName>
</protein>
<organism evidence="1 2">
    <name type="scientific">Nitrobacter vulgaris</name>
    <dbReference type="NCBI Taxonomy" id="29421"/>
    <lineage>
        <taxon>Bacteria</taxon>
        <taxon>Pseudomonadati</taxon>
        <taxon>Pseudomonadota</taxon>
        <taxon>Alphaproteobacteria</taxon>
        <taxon>Hyphomicrobiales</taxon>
        <taxon>Nitrobacteraceae</taxon>
        <taxon>Nitrobacter</taxon>
    </lineage>
</organism>
<dbReference type="Proteomes" id="UP000189940">
    <property type="component" value="Unassembled WGS sequence"/>
</dbReference>
<dbReference type="EMBL" id="MWPQ01000034">
    <property type="protein sequence ID" value="OPH83314.1"/>
    <property type="molecule type" value="Genomic_DNA"/>
</dbReference>
<proteinExistence type="predicted"/>